<protein>
    <submittedName>
        <fullName evidence="1">Uncharacterized protein</fullName>
    </submittedName>
</protein>
<comment type="caution">
    <text evidence="1">The sequence shown here is derived from an EMBL/GenBank/DDBJ whole genome shotgun (WGS) entry which is preliminary data.</text>
</comment>
<keyword evidence="2" id="KW-1185">Reference proteome</keyword>
<reference evidence="1" key="1">
    <citation type="journal article" date="2014" name="Int. J. Syst. Evol. Microbiol.">
        <title>Complete genome sequence of Corynebacterium casei LMG S-19264T (=DSM 44701T), isolated from a smear-ripened cheese.</title>
        <authorList>
            <consortium name="US DOE Joint Genome Institute (JGI-PGF)"/>
            <person name="Walter F."/>
            <person name="Albersmeier A."/>
            <person name="Kalinowski J."/>
            <person name="Ruckert C."/>
        </authorList>
    </citation>
    <scope>NUCLEOTIDE SEQUENCE</scope>
    <source>
        <strain evidence="1">NBRC 112290</strain>
    </source>
</reference>
<evidence type="ECO:0000313" key="1">
    <source>
        <dbReference type="EMBL" id="GMA31584.1"/>
    </source>
</evidence>
<proteinExistence type="predicted"/>
<reference evidence="1" key="2">
    <citation type="submission" date="2023-02" db="EMBL/GenBank/DDBJ databases">
        <authorList>
            <person name="Sun Q."/>
            <person name="Mori K."/>
        </authorList>
    </citation>
    <scope>NUCLEOTIDE SEQUENCE</scope>
    <source>
        <strain evidence="1">NBRC 112290</strain>
    </source>
</reference>
<evidence type="ECO:0000313" key="2">
    <source>
        <dbReference type="Proteomes" id="UP001157161"/>
    </source>
</evidence>
<name>A0AA38CSP0_9MICO</name>
<dbReference type="Proteomes" id="UP001157161">
    <property type="component" value="Unassembled WGS sequence"/>
</dbReference>
<dbReference type="EMBL" id="BSUM01000001">
    <property type="protein sequence ID" value="GMA31584.1"/>
    <property type="molecule type" value="Genomic_DNA"/>
</dbReference>
<sequence>MGADLGGGGAERDHAGDDLPGVGFEVDVGDVLVVLQLGGAFGLDDEALAGFGFAVEVVDEAGVEEGLSVGAGEECGGGGGVGAVEVGAEVDGGPRRRRLLVLAVVVVGGFGEGGGRLLVLFGGVGEELGG</sequence>
<accession>A0AA38CSP0</accession>
<dbReference type="AlphaFoldDB" id="A0AA38CSP0"/>
<gene>
    <name evidence="1" type="ORF">GCM10025875_15760</name>
</gene>
<organism evidence="1 2">
    <name type="scientific">Litorihabitans aurantiacus</name>
    <dbReference type="NCBI Taxonomy" id="1930061"/>
    <lineage>
        <taxon>Bacteria</taxon>
        <taxon>Bacillati</taxon>
        <taxon>Actinomycetota</taxon>
        <taxon>Actinomycetes</taxon>
        <taxon>Micrococcales</taxon>
        <taxon>Beutenbergiaceae</taxon>
        <taxon>Litorihabitans</taxon>
    </lineage>
</organism>